<name>A0ABZ0JXC6_9GAMM</name>
<dbReference type="Pfam" id="PF04287">
    <property type="entry name" value="DUF446"/>
    <property type="match status" value="1"/>
</dbReference>
<dbReference type="PIRSF" id="PIRSF006257">
    <property type="entry name" value="UCP006257"/>
    <property type="match status" value="1"/>
</dbReference>
<dbReference type="SUPFAM" id="SSF158452">
    <property type="entry name" value="YqcC-like"/>
    <property type="match status" value="1"/>
</dbReference>
<dbReference type="PANTHER" id="PTHR39586:SF1">
    <property type="entry name" value="CYTOPLASMIC PROTEIN"/>
    <property type="match status" value="1"/>
</dbReference>
<evidence type="ECO:0000259" key="1">
    <source>
        <dbReference type="Pfam" id="PF04287"/>
    </source>
</evidence>
<dbReference type="PANTHER" id="PTHR39586">
    <property type="entry name" value="CYTOPLASMIC PROTEIN-RELATED"/>
    <property type="match status" value="1"/>
</dbReference>
<evidence type="ECO:0000313" key="2">
    <source>
        <dbReference type="EMBL" id="WOT04248.1"/>
    </source>
</evidence>
<keyword evidence="3" id="KW-1185">Reference proteome</keyword>
<feature type="domain" description="YqcC-like" evidence="1">
    <location>
        <begin position="9"/>
        <end position="103"/>
    </location>
</feature>
<dbReference type="RefSeq" id="WP_310471876.1">
    <property type="nucleotide sequence ID" value="NZ_CP136522.1"/>
</dbReference>
<proteinExistence type="predicted"/>
<dbReference type="Gene3D" id="1.20.1440.40">
    <property type="entry name" value="YqcC-like"/>
    <property type="match status" value="1"/>
</dbReference>
<organism evidence="2 3">
    <name type="scientific">Shewanella youngdeokensis</name>
    <dbReference type="NCBI Taxonomy" id="2999068"/>
    <lineage>
        <taxon>Bacteria</taxon>
        <taxon>Pseudomonadati</taxon>
        <taxon>Pseudomonadota</taxon>
        <taxon>Gammaproteobacteria</taxon>
        <taxon>Alteromonadales</taxon>
        <taxon>Shewanellaceae</taxon>
        <taxon>Shewanella</taxon>
    </lineage>
</organism>
<dbReference type="InterPro" id="IPR023376">
    <property type="entry name" value="YqcC-like_dom"/>
</dbReference>
<accession>A0ABZ0JXC6</accession>
<sequence length="108" mass="12408">MNLLTQLTRKKLINLQDELVRTQLWSDIAPSQSALQSRAPFACDTLRFEQWLQFIFIPKMHYLLDNSIALPTAIAVAPMAEQVWADTPKFCCITNILKELDELLSETK</sequence>
<dbReference type="EMBL" id="CP136522">
    <property type="protein sequence ID" value="WOT04248.1"/>
    <property type="molecule type" value="Genomic_DNA"/>
</dbReference>
<dbReference type="InterPro" id="IPR007384">
    <property type="entry name" value="UCP006257"/>
</dbReference>
<dbReference type="InterPro" id="IPR036814">
    <property type="entry name" value="YqcC-like_sf"/>
</dbReference>
<reference evidence="2 3" key="1">
    <citation type="submission" date="2023-10" db="EMBL/GenBank/DDBJ databases">
        <title>Complete genome sequence of Shewanella sp. DAU334.</title>
        <authorList>
            <person name="Lee Y.-S."/>
            <person name="Jeong H.-R."/>
            <person name="Hwang E.-J."/>
            <person name="Choi Y.-L."/>
            <person name="Kim G.-D."/>
        </authorList>
    </citation>
    <scope>NUCLEOTIDE SEQUENCE [LARGE SCALE GENOMIC DNA]</scope>
    <source>
        <strain evidence="2 3">DAU334</strain>
    </source>
</reference>
<dbReference type="Proteomes" id="UP001529491">
    <property type="component" value="Chromosome"/>
</dbReference>
<evidence type="ECO:0000313" key="3">
    <source>
        <dbReference type="Proteomes" id="UP001529491"/>
    </source>
</evidence>
<gene>
    <name evidence="2" type="ORF">RGE70_13020</name>
</gene>
<protein>
    <submittedName>
        <fullName evidence="2">YqcC family protein</fullName>
    </submittedName>
</protein>